<keyword evidence="3" id="KW-1185">Reference proteome</keyword>
<dbReference type="EMBL" id="BQNB010013917">
    <property type="protein sequence ID" value="GJT21795.1"/>
    <property type="molecule type" value="Genomic_DNA"/>
</dbReference>
<evidence type="ECO:0000313" key="2">
    <source>
        <dbReference type="EMBL" id="GJT21795.1"/>
    </source>
</evidence>
<dbReference type="Pfam" id="PF07727">
    <property type="entry name" value="RVT_2"/>
    <property type="match status" value="1"/>
</dbReference>
<feature type="domain" description="Reverse transcriptase Ty1/copia-type" evidence="1">
    <location>
        <begin position="109"/>
        <end position="207"/>
    </location>
</feature>
<reference evidence="2" key="2">
    <citation type="submission" date="2022-01" db="EMBL/GenBank/DDBJ databases">
        <authorList>
            <person name="Yamashiro T."/>
            <person name="Shiraishi A."/>
            <person name="Satake H."/>
            <person name="Nakayama K."/>
        </authorList>
    </citation>
    <scope>NUCLEOTIDE SEQUENCE</scope>
</reference>
<sequence>MAMLDWVMSYFRDARYVLDGFNPSSFDMDTVVNLCDLHATPSLGNKRTRDEVSWTNTPIALNVRMIQNIDEAMKSQDVGDKAYDQHSYCFNVEDGPKIFDEAIKSQDVNVDVKTTFLNSELDEEVYMNQPQGFNMPGNKDNVCKLITSSHGLKKAPKQWHQKFDKVLLSNGYLLNQADKCVYSKFDESSKGVIIYLYVDDILIFSTDQV</sequence>
<organism evidence="2 3">
    <name type="scientific">Tanacetum coccineum</name>
    <dbReference type="NCBI Taxonomy" id="301880"/>
    <lineage>
        <taxon>Eukaryota</taxon>
        <taxon>Viridiplantae</taxon>
        <taxon>Streptophyta</taxon>
        <taxon>Embryophyta</taxon>
        <taxon>Tracheophyta</taxon>
        <taxon>Spermatophyta</taxon>
        <taxon>Magnoliopsida</taxon>
        <taxon>eudicotyledons</taxon>
        <taxon>Gunneridae</taxon>
        <taxon>Pentapetalae</taxon>
        <taxon>asterids</taxon>
        <taxon>campanulids</taxon>
        <taxon>Asterales</taxon>
        <taxon>Asteraceae</taxon>
        <taxon>Asteroideae</taxon>
        <taxon>Anthemideae</taxon>
        <taxon>Anthemidinae</taxon>
        <taxon>Tanacetum</taxon>
    </lineage>
</organism>
<dbReference type="Proteomes" id="UP001151760">
    <property type="component" value="Unassembled WGS sequence"/>
</dbReference>
<dbReference type="InterPro" id="IPR043502">
    <property type="entry name" value="DNA/RNA_pol_sf"/>
</dbReference>
<dbReference type="InterPro" id="IPR013103">
    <property type="entry name" value="RVT_2"/>
</dbReference>
<evidence type="ECO:0000313" key="3">
    <source>
        <dbReference type="Proteomes" id="UP001151760"/>
    </source>
</evidence>
<accession>A0ABQ5C3T1</accession>
<proteinExistence type="predicted"/>
<comment type="caution">
    <text evidence="2">The sequence shown here is derived from an EMBL/GenBank/DDBJ whole genome shotgun (WGS) entry which is preliminary data.</text>
</comment>
<protein>
    <submittedName>
        <fullName evidence="2">Zinc finger, CCHC-type containing protein</fullName>
    </submittedName>
</protein>
<evidence type="ECO:0000259" key="1">
    <source>
        <dbReference type="Pfam" id="PF07727"/>
    </source>
</evidence>
<gene>
    <name evidence="2" type="ORF">Tco_0891732</name>
</gene>
<reference evidence="2" key="1">
    <citation type="journal article" date="2022" name="Int. J. Mol. Sci.">
        <title>Draft Genome of Tanacetum Coccineum: Genomic Comparison of Closely Related Tanacetum-Family Plants.</title>
        <authorList>
            <person name="Yamashiro T."/>
            <person name="Shiraishi A."/>
            <person name="Nakayama K."/>
            <person name="Satake H."/>
        </authorList>
    </citation>
    <scope>NUCLEOTIDE SEQUENCE</scope>
</reference>
<dbReference type="SUPFAM" id="SSF56672">
    <property type="entry name" value="DNA/RNA polymerases"/>
    <property type="match status" value="1"/>
</dbReference>
<name>A0ABQ5C3T1_9ASTR</name>